<protein>
    <submittedName>
        <fullName evidence="1">Uncharacterized protein</fullName>
    </submittedName>
</protein>
<evidence type="ECO:0000313" key="1">
    <source>
        <dbReference type="EMBL" id="PFH46647.1"/>
    </source>
</evidence>
<dbReference type="AlphaFoldDB" id="A0A2A9NEG4"/>
<sequence>MSESTASTTNSKMKPPPKLLVKLMRVFNIDPCQCPVAAQEKDAATPPALNLASDSATTPHSEDHVTLIAVNQACATATKTQVEPEFHDAVECPPEDVTSNELEVHTNLTGTATEFFHNSKNTTIQKAVITNINGGQYNLNNVYVVQPPAPC</sequence>
<evidence type="ECO:0000313" key="2">
    <source>
        <dbReference type="Proteomes" id="UP000242287"/>
    </source>
</evidence>
<organism evidence="1 2">
    <name type="scientific">Amanita thiersii Skay4041</name>
    <dbReference type="NCBI Taxonomy" id="703135"/>
    <lineage>
        <taxon>Eukaryota</taxon>
        <taxon>Fungi</taxon>
        <taxon>Dikarya</taxon>
        <taxon>Basidiomycota</taxon>
        <taxon>Agaricomycotina</taxon>
        <taxon>Agaricomycetes</taxon>
        <taxon>Agaricomycetidae</taxon>
        <taxon>Agaricales</taxon>
        <taxon>Pluteineae</taxon>
        <taxon>Amanitaceae</taxon>
        <taxon>Amanita</taxon>
    </lineage>
</organism>
<dbReference type="Proteomes" id="UP000242287">
    <property type="component" value="Unassembled WGS sequence"/>
</dbReference>
<gene>
    <name evidence="1" type="ORF">AMATHDRAFT_7558</name>
</gene>
<proteinExistence type="predicted"/>
<reference evidence="1 2" key="1">
    <citation type="submission" date="2014-02" db="EMBL/GenBank/DDBJ databases">
        <title>Transposable element dynamics among asymbiotic and ectomycorrhizal Amanita fungi.</title>
        <authorList>
            <consortium name="DOE Joint Genome Institute"/>
            <person name="Hess J."/>
            <person name="Skrede I."/>
            <person name="Wolfe B."/>
            <person name="LaButti K."/>
            <person name="Ohm R.A."/>
            <person name="Grigoriev I.V."/>
            <person name="Pringle A."/>
        </authorList>
    </citation>
    <scope>NUCLEOTIDE SEQUENCE [LARGE SCALE GENOMIC DNA]</scope>
    <source>
        <strain evidence="1 2">SKay4041</strain>
    </source>
</reference>
<name>A0A2A9NEG4_9AGAR</name>
<accession>A0A2A9NEG4</accession>
<keyword evidence="2" id="KW-1185">Reference proteome</keyword>
<dbReference type="EMBL" id="KZ302171">
    <property type="protein sequence ID" value="PFH46647.1"/>
    <property type="molecule type" value="Genomic_DNA"/>
</dbReference>